<reference evidence="1" key="1">
    <citation type="journal article" date="2015" name="Nature">
        <title>Complex archaea that bridge the gap between prokaryotes and eukaryotes.</title>
        <authorList>
            <person name="Spang A."/>
            <person name="Saw J.H."/>
            <person name="Jorgensen S.L."/>
            <person name="Zaremba-Niedzwiedzka K."/>
            <person name="Martijn J."/>
            <person name="Lind A.E."/>
            <person name="van Eijk R."/>
            <person name="Schleper C."/>
            <person name="Guy L."/>
            <person name="Ettema T.J."/>
        </authorList>
    </citation>
    <scope>NUCLEOTIDE SEQUENCE</scope>
</reference>
<comment type="caution">
    <text evidence="1">The sequence shown here is derived from an EMBL/GenBank/DDBJ whole genome shotgun (WGS) entry which is preliminary data.</text>
</comment>
<evidence type="ECO:0000313" key="1">
    <source>
        <dbReference type="EMBL" id="KKL62408.1"/>
    </source>
</evidence>
<name>A0A0F9DL26_9ZZZZ</name>
<proteinExistence type="predicted"/>
<organism evidence="1">
    <name type="scientific">marine sediment metagenome</name>
    <dbReference type="NCBI Taxonomy" id="412755"/>
    <lineage>
        <taxon>unclassified sequences</taxon>
        <taxon>metagenomes</taxon>
        <taxon>ecological metagenomes</taxon>
    </lineage>
</organism>
<sequence length="67" mass="7727">MANRWRIVVELTWDIEPGDVEVKHPGDAEVDFGRRGLARVRPDLNRMLANGGFAHYHIIKMPERCVD</sequence>
<gene>
    <name evidence="1" type="ORF">LCGC14_2185540</name>
</gene>
<dbReference type="EMBL" id="LAZR01028499">
    <property type="protein sequence ID" value="KKL62408.1"/>
    <property type="molecule type" value="Genomic_DNA"/>
</dbReference>
<dbReference type="AlphaFoldDB" id="A0A0F9DL26"/>
<accession>A0A0F9DL26</accession>
<protein>
    <submittedName>
        <fullName evidence="1">Uncharacterized protein</fullName>
    </submittedName>
</protein>